<keyword evidence="1" id="KW-0812">Transmembrane</keyword>
<name>A0A8S3QZP1_MYTED</name>
<keyword evidence="1" id="KW-1133">Transmembrane helix</keyword>
<reference evidence="2" key="1">
    <citation type="submission" date="2021-03" db="EMBL/GenBank/DDBJ databases">
        <authorList>
            <person name="Bekaert M."/>
        </authorList>
    </citation>
    <scope>NUCLEOTIDE SEQUENCE</scope>
</reference>
<accession>A0A8S3QZP1</accession>
<dbReference type="Proteomes" id="UP000683360">
    <property type="component" value="Unassembled WGS sequence"/>
</dbReference>
<keyword evidence="3" id="KW-1185">Reference proteome</keyword>
<dbReference type="EMBL" id="CAJPWZ010000872">
    <property type="protein sequence ID" value="CAG2201904.1"/>
    <property type="molecule type" value="Genomic_DNA"/>
</dbReference>
<feature type="transmembrane region" description="Helical" evidence="1">
    <location>
        <begin position="33"/>
        <end position="55"/>
    </location>
</feature>
<evidence type="ECO:0000256" key="1">
    <source>
        <dbReference type="SAM" id="Phobius"/>
    </source>
</evidence>
<dbReference type="AlphaFoldDB" id="A0A8S3QZP1"/>
<gene>
    <name evidence="2" type="ORF">MEDL_16525</name>
</gene>
<comment type="caution">
    <text evidence="2">The sequence shown here is derived from an EMBL/GenBank/DDBJ whole genome shotgun (WGS) entry which is preliminary data.</text>
</comment>
<organism evidence="2 3">
    <name type="scientific">Mytilus edulis</name>
    <name type="common">Blue mussel</name>
    <dbReference type="NCBI Taxonomy" id="6550"/>
    <lineage>
        <taxon>Eukaryota</taxon>
        <taxon>Metazoa</taxon>
        <taxon>Spiralia</taxon>
        <taxon>Lophotrochozoa</taxon>
        <taxon>Mollusca</taxon>
        <taxon>Bivalvia</taxon>
        <taxon>Autobranchia</taxon>
        <taxon>Pteriomorphia</taxon>
        <taxon>Mytilida</taxon>
        <taxon>Mytiloidea</taxon>
        <taxon>Mytilidae</taxon>
        <taxon>Mytilinae</taxon>
        <taxon>Mytilus</taxon>
    </lineage>
</organism>
<evidence type="ECO:0000313" key="2">
    <source>
        <dbReference type="EMBL" id="CAG2201904.1"/>
    </source>
</evidence>
<protein>
    <submittedName>
        <fullName evidence="2">Uncharacterized protein</fullName>
    </submittedName>
</protein>
<keyword evidence="1" id="KW-0472">Membrane</keyword>
<evidence type="ECO:0000313" key="3">
    <source>
        <dbReference type="Proteomes" id="UP000683360"/>
    </source>
</evidence>
<sequence>MRYTTNVTVDVKIKVKNDETSGKNDDDSTGSNIIMIILPVLAAVIIVVTIVLLWWRRQLCFAKSKHNNINGTNFSAPEAYFDNTYHNVDEAKATVKETSYDILFAQYADVNRAKLSADITEEIDQEESENVEDAEYDTCLLMMTMRRIKLHRKL</sequence>
<proteinExistence type="predicted"/>